<dbReference type="RefSeq" id="WP_085634824.1">
    <property type="nucleotide sequence ID" value="NZ_JFKC01000001.1"/>
</dbReference>
<comment type="caution">
    <text evidence="2">The sequence shown here is derived from an EMBL/GenBank/DDBJ whole genome shotgun (WGS) entry which is preliminary data.</text>
</comment>
<dbReference type="AlphaFoldDB" id="A0A1X4NQI7"/>
<protein>
    <submittedName>
        <fullName evidence="2">Membrane protein</fullName>
    </submittedName>
</protein>
<keyword evidence="3" id="KW-1185">Reference proteome</keyword>
<organism evidence="2 3">
    <name type="scientific">Marivita geojedonensis</name>
    <dbReference type="NCBI Taxonomy" id="1123756"/>
    <lineage>
        <taxon>Bacteria</taxon>
        <taxon>Pseudomonadati</taxon>
        <taxon>Pseudomonadota</taxon>
        <taxon>Alphaproteobacteria</taxon>
        <taxon>Rhodobacterales</taxon>
        <taxon>Roseobacteraceae</taxon>
        <taxon>Marivita</taxon>
    </lineage>
</organism>
<dbReference type="InterPro" id="IPR021836">
    <property type="entry name" value="DUF3429"/>
</dbReference>
<keyword evidence="1" id="KW-1133">Transmembrane helix</keyword>
<keyword evidence="1" id="KW-0812">Transmembrane</keyword>
<dbReference type="EMBL" id="JFKC01000001">
    <property type="protein sequence ID" value="OSQ53167.1"/>
    <property type="molecule type" value="Genomic_DNA"/>
</dbReference>
<dbReference type="PANTHER" id="PTHR15887">
    <property type="entry name" value="TRANSMEMBRANE PROTEIN 69"/>
    <property type="match status" value="1"/>
</dbReference>
<keyword evidence="1" id="KW-0472">Membrane</keyword>
<dbReference type="PANTHER" id="PTHR15887:SF1">
    <property type="entry name" value="TRANSMEMBRANE PROTEIN 69"/>
    <property type="match status" value="1"/>
</dbReference>
<name>A0A1X4NQI7_9RHOB</name>
<feature type="transmembrane region" description="Helical" evidence="1">
    <location>
        <begin position="77"/>
        <end position="95"/>
    </location>
</feature>
<feature type="transmembrane region" description="Helical" evidence="1">
    <location>
        <begin position="46"/>
        <end position="65"/>
    </location>
</feature>
<dbReference type="Proteomes" id="UP000193926">
    <property type="component" value="Unassembled WGS sequence"/>
</dbReference>
<accession>A0A1X4NQI7</accession>
<gene>
    <name evidence="2" type="ORF">MGEO_00970</name>
</gene>
<feature type="transmembrane region" description="Helical" evidence="1">
    <location>
        <begin position="132"/>
        <end position="149"/>
    </location>
</feature>
<proteinExistence type="predicted"/>
<dbReference type="Pfam" id="PF11911">
    <property type="entry name" value="DUF3429"/>
    <property type="match status" value="1"/>
</dbReference>
<dbReference type="OrthoDB" id="5297436at2"/>
<evidence type="ECO:0000313" key="2">
    <source>
        <dbReference type="EMBL" id="OSQ53167.1"/>
    </source>
</evidence>
<evidence type="ECO:0000313" key="3">
    <source>
        <dbReference type="Proteomes" id="UP000193926"/>
    </source>
</evidence>
<reference evidence="2 3" key="1">
    <citation type="submission" date="2014-03" db="EMBL/GenBank/DDBJ databases">
        <title>The draft genome sequence of Marivita geojedonensis KCTC 23882.</title>
        <authorList>
            <person name="Lai Q."/>
            <person name="Shao Z."/>
        </authorList>
    </citation>
    <scope>NUCLEOTIDE SEQUENCE [LARGE SCALE GENOMIC DNA]</scope>
    <source>
        <strain evidence="2 3">DPG-138</strain>
    </source>
</reference>
<dbReference type="STRING" id="1123756.MGEO_00970"/>
<evidence type="ECO:0000256" key="1">
    <source>
        <dbReference type="SAM" id="Phobius"/>
    </source>
</evidence>
<sequence>MTQIPRSALILGLAGVIPFAWGALTLLSDAASQWGVDVLGPRFVGPYVQLSYGMVILSFMSGVLWGFATKARGAQAATGYILSVIPALWAFFMTGGGPVSAGMNLIFGFLGLLVLDFSFWKWNLAPSWWMHLRLLLTTLVVVCLSVGVVL</sequence>